<feature type="transmembrane region" description="Helical" evidence="1">
    <location>
        <begin position="178"/>
        <end position="199"/>
    </location>
</feature>
<feature type="transmembrane region" description="Helical" evidence="1">
    <location>
        <begin position="258"/>
        <end position="278"/>
    </location>
</feature>
<evidence type="ECO:0000256" key="1">
    <source>
        <dbReference type="SAM" id="Phobius"/>
    </source>
</evidence>
<protein>
    <submittedName>
        <fullName evidence="2">Uncharacterized protein</fullName>
    </submittedName>
</protein>
<dbReference type="EMBL" id="JBAHYK010000747">
    <property type="protein sequence ID" value="KAL0571574.1"/>
    <property type="molecule type" value="Genomic_DNA"/>
</dbReference>
<feature type="transmembrane region" description="Helical" evidence="1">
    <location>
        <begin position="133"/>
        <end position="158"/>
    </location>
</feature>
<feature type="transmembrane region" description="Helical" evidence="1">
    <location>
        <begin position="12"/>
        <end position="30"/>
    </location>
</feature>
<evidence type="ECO:0000313" key="2">
    <source>
        <dbReference type="EMBL" id="KAL0571574.1"/>
    </source>
</evidence>
<dbReference type="Proteomes" id="UP001465976">
    <property type="component" value="Unassembled WGS sequence"/>
</dbReference>
<gene>
    <name evidence="2" type="ORF">V5O48_010393</name>
</gene>
<accession>A0ABR3F942</accession>
<evidence type="ECO:0000313" key="3">
    <source>
        <dbReference type="Proteomes" id="UP001465976"/>
    </source>
</evidence>
<keyword evidence="3" id="KW-1185">Reference proteome</keyword>
<organism evidence="2 3">
    <name type="scientific">Marasmius crinis-equi</name>
    <dbReference type="NCBI Taxonomy" id="585013"/>
    <lineage>
        <taxon>Eukaryota</taxon>
        <taxon>Fungi</taxon>
        <taxon>Dikarya</taxon>
        <taxon>Basidiomycota</taxon>
        <taxon>Agaricomycotina</taxon>
        <taxon>Agaricomycetes</taxon>
        <taxon>Agaricomycetidae</taxon>
        <taxon>Agaricales</taxon>
        <taxon>Marasmiineae</taxon>
        <taxon>Marasmiaceae</taxon>
        <taxon>Marasmius</taxon>
    </lineage>
</organism>
<name>A0ABR3F942_9AGAR</name>
<sequence>MSTIVTVIGETCLWAIYLVLFFWAVGLQVSHKAWRNPTLPRIAVLSVTVFLFLSSTALWTLNLSWLILGAKVYFMNTQKGVSLLTVKEMRDEQLLPLALPMELLFCTNMVFGDAVVIWRAWVISRGTRLHSLVWVPMIMLLSSVGFIVFAMNCLAAEGWTGSTTIPIGSRVCKWAEPIAWGISLITNLISTMIIAVRAWKYRRFLREGRLNTSRFRAHRILIMLVESGFIYCISWLTQVVIFLEIQRGYKFIFFLRSFLYPLGDQIPGIYSTLIIIVVHMKRSINDVGFVAPSSASAERESDPPSNTLRLSTLMFTSHSTMRIDPEASDVDMTAVERNGIGLGTIQMDQK</sequence>
<comment type="caution">
    <text evidence="2">The sequence shown here is derived from an EMBL/GenBank/DDBJ whole genome shotgun (WGS) entry which is preliminary data.</text>
</comment>
<reference evidence="2 3" key="1">
    <citation type="submission" date="2024-02" db="EMBL/GenBank/DDBJ databases">
        <title>A draft genome for the cacao thread blight pathogen Marasmius crinis-equi.</title>
        <authorList>
            <person name="Cohen S.P."/>
            <person name="Baruah I.K."/>
            <person name="Amoako-Attah I."/>
            <person name="Bukari Y."/>
            <person name="Meinhardt L.W."/>
            <person name="Bailey B.A."/>
        </authorList>
    </citation>
    <scope>NUCLEOTIDE SEQUENCE [LARGE SCALE GENOMIC DNA]</scope>
    <source>
        <strain evidence="2 3">GH-76</strain>
    </source>
</reference>
<keyword evidence="1" id="KW-0472">Membrane</keyword>
<keyword evidence="1" id="KW-1133">Transmembrane helix</keyword>
<proteinExistence type="predicted"/>
<feature type="transmembrane region" description="Helical" evidence="1">
    <location>
        <begin position="220"/>
        <end position="243"/>
    </location>
</feature>
<feature type="transmembrane region" description="Helical" evidence="1">
    <location>
        <begin position="42"/>
        <end position="68"/>
    </location>
</feature>
<keyword evidence="1" id="KW-0812">Transmembrane</keyword>